<protein>
    <submittedName>
        <fullName evidence="1">Uncharacterized protein</fullName>
    </submittedName>
</protein>
<gene>
    <name evidence="1" type="ORF">EVAR_15850_1</name>
</gene>
<reference evidence="1 2" key="1">
    <citation type="journal article" date="2019" name="Commun. Biol.">
        <title>The bagworm genome reveals a unique fibroin gene that provides high tensile strength.</title>
        <authorList>
            <person name="Kono N."/>
            <person name="Nakamura H."/>
            <person name="Ohtoshi R."/>
            <person name="Tomita M."/>
            <person name="Numata K."/>
            <person name="Arakawa K."/>
        </authorList>
    </citation>
    <scope>NUCLEOTIDE SEQUENCE [LARGE SCALE GENOMIC DNA]</scope>
</reference>
<accession>A0A4C1UFE8</accession>
<name>A0A4C1UFE8_EUMVA</name>
<dbReference type="Proteomes" id="UP000299102">
    <property type="component" value="Unassembled WGS sequence"/>
</dbReference>
<evidence type="ECO:0000313" key="2">
    <source>
        <dbReference type="Proteomes" id="UP000299102"/>
    </source>
</evidence>
<dbReference type="OrthoDB" id="407509at2759"/>
<keyword evidence="2" id="KW-1185">Reference proteome</keyword>
<proteinExistence type="predicted"/>
<sequence length="108" mass="12114">MIGALYHCEKLKGKRSGQVARMSTVRWPNIVTHWAGPNGKRMQGRPSGRGLDIIKKTAGNDWAVDICIFVRHFNTPGTLVDETVAPFLVMFCISTEHSCKFDNYYIVG</sequence>
<evidence type="ECO:0000313" key="1">
    <source>
        <dbReference type="EMBL" id="GBP24644.1"/>
    </source>
</evidence>
<organism evidence="1 2">
    <name type="scientific">Eumeta variegata</name>
    <name type="common">Bagworm moth</name>
    <name type="synonym">Eumeta japonica</name>
    <dbReference type="NCBI Taxonomy" id="151549"/>
    <lineage>
        <taxon>Eukaryota</taxon>
        <taxon>Metazoa</taxon>
        <taxon>Ecdysozoa</taxon>
        <taxon>Arthropoda</taxon>
        <taxon>Hexapoda</taxon>
        <taxon>Insecta</taxon>
        <taxon>Pterygota</taxon>
        <taxon>Neoptera</taxon>
        <taxon>Endopterygota</taxon>
        <taxon>Lepidoptera</taxon>
        <taxon>Glossata</taxon>
        <taxon>Ditrysia</taxon>
        <taxon>Tineoidea</taxon>
        <taxon>Psychidae</taxon>
        <taxon>Oiketicinae</taxon>
        <taxon>Eumeta</taxon>
    </lineage>
</organism>
<comment type="caution">
    <text evidence="1">The sequence shown here is derived from an EMBL/GenBank/DDBJ whole genome shotgun (WGS) entry which is preliminary data.</text>
</comment>
<dbReference type="AlphaFoldDB" id="A0A4C1UFE8"/>
<dbReference type="EMBL" id="BGZK01000164">
    <property type="protein sequence ID" value="GBP24644.1"/>
    <property type="molecule type" value="Genomic_DNA"/>
</dbReference>